<feature type="compositionally biased region" description="Polar residues" evidence="1">
    <location>
        <begin position="423"/>
        <end position="454"/>
    </location>
</feature>
<dbReference type="GeneID" id="115977111"/>
<dbReference type="Pfam" id="PF07744">
    <property type="entry name" value="SPOC"/>
    <property type="match status" value="1"/>
</dbReference>
<feature type="region of interest" description="Disordered" evidence="1">
    <location>
        <begin position="490"/>
        <end position="512"/>
    </location>
</feature>
<feature type="domain" description="Spen paralogue and orthologue SPOC C-terminal" evidence="2">
    <location>
        <begin position="263"/>
        <end position="407"/>
    </location>
</feature>
<dbReference type="InParanoid" id="A0A7N2L1Y1"/>
<dbReference type="OrthoDB" id="1939347at2759"/>
<evidence type="ECO:0000259" key="2">
    <source>
        <dbReference type="Pfam" id="PF07744"/>
    </source>
</evidence>
<feature type="compositionally biased region" description="Low complexity" evidence="1">
    <location>
        <begin position="494"/>
        <end position="512"/>
    </location>
</feature>
<evidence type="ECO:0000313" key="4">
    <source>
        <dbReference type="Proteomes" id="UP000594261"/>
    </source>
</evidence>
<dbReference type="Gramene" id="QL02p089967:mrna">
    <property type="protein sequence ID" value="QL02p089967:mrna"/>
    <property type="gene ID" value="QL02p089967"/>
</dbReference>
<protein>
    <recommendedName>
        <fullName evidence="2">Spen paralogue and orthologue SPOC C-terminal domain-containing protein</fullName>
    </recommendedName>
</protein>
<reference evidence="4" key="1">
    <citation type="journal article" date="2016" name="G3 (Bethesda)">
        <title>First Draft Assembly and Annotation of the Genome of a California Endemic Oak Quercus lobata Nee (Fagaceae).</title>
        <authorList>
            <person name="Sork V.L."/>
            <person name="Fitz-Gibbon S.T."/>
            <person name="Puiu D."/>
            <person name="Crepeau M."/>
            <person name="Gugger P.F."/>
            <person name="Sherman R."/>
            <person name="Stevens K."/>
            <person name="Langley C.H."/>
            <person name="Pellegrini M."/>
            <person name="Salzberg S.L."/>
        </authorList>
    </citation>
    <scope>NUCLEOTIDE SEQUENCE [LARGE SCALE GENOMIC DNA]</scope>
    <source>
        <strain evidence="4">cv. SW786</strain>
    </source>
</reference>
<evidence type="ECO:0000256" key="1">
    <source>
        <dbReference type="SAM" id="MobiDB-lite"/>
    </source>
</evidence>
<dbReference type="KEGG" id="qlo:115977111"/>
<dbReference type="PANTHER" id="PTHR11477:SF37">
    <property type="entry name" value="SPEN PARALOGUE AND ORTHOLOGUE SPOC C-TERMINAL DOMAIN-CONTAINING PROTEIN"/>
    <property type="match status" value="1"/>
</dbReference>
<name>A0A7N2L1Y1_QUELO</name>
<gene>
    <name evidence="3" type="primary">LOC115977111</name>
</gene>
<proteinExistence type="predicted"/>
<dbReference type="InterPro" id="IPR012921">
    <property type="entry name" value="SPOC_C"/>
</dbReference>
<reference evidence="3" key="2">
    <citation type="submission" date="2021-01" db="UniProtKB">
        <authorList>
            <consortium name="EnsemblPlants"/>
        </authorList>
    </citation>
    <scope>IDENTIFICATION</scope>
</reference>
<keyword evidence="4" id="KW-1185">Reference proteome</keyword>
<dbReference type="AlphaFoldDB" id="A0A7N2L1Y1"/>
<dbReference type="RefSeq" id="XP_030954634.1">
    <property type="nucleotide sequence ID" value="XM_031098774.1"/>
</dbReference>
<accession>A0A7N2L1Y1</accession>
<organism evidence="3 4">
    <name type="scientific">Quercus lobata</name>
    <name type="common">Valley oak</name>
    <dbReference type="NCBI Taxonomy" id="97700"/>
    <lineage>
        <taxon>Eukaryota</taxon>
        <taxon>Viridiplantae</taxon>
        <taxon>Streptophyta</taxon>
        <taxon>Embryophyta</taxon>
        <taxon>Tracheophyta</taxon>
        <taxon>Spermatophyta</taxon>
        <taxon>Magnoliopsida</taxon>
        <taxon>eudicotyledons</taxon>
        <taxon>Gunneridae</taxon>
        <taxon>Pentapetalae</taxon>
        <taxon>rosids</taxon>
        <taxon>fabids</taxon>
        <taxon>Fagales</taxon>
        <taxon>Fagaceae</taxon>
        <taxon>Quercus</taxon>
    </lineage>
</organism>
<dbReference type="EnsemblPlants" id="QL02p089967:mrna">
    <property type="protein sequence ID" value="QL02p089967:mrna"/>
    <property type="gene ID" value="QL02p089967"/>
</dbReference>
<dbReference type="Proteomes" id="UP000594261">
    <property type="component" value="Chromosome 2"/>
</dbReference>
<dbReference type="OMA" id="CLTNANI"/>
<feature type="region of interest" description="Disordered" evidence="1">
    <location>
        <begin position="422"/>
        <end position="460"/>
    </location>
</feature>
<dbReference type="CDD" id="cd21538">
    <property type="entry name" value="SPOC_TFIIS"/>
    <property type="match status" value="1"/>
</dbReference>
<dbReference type="GO" id="GO:0005634">
    <property type="term" value="C:nucleus"/>
    <property type="evidence" value="ECO:0007669"/>
    <property type="project" value="TreeGrafter"/>
</dbReference>
<dbReference type="PANTHER" id="PTHR11477">
    <property type="entry name" value="TRANSCRIPTION FACTOR S-II ZINC FINGER DOMAIN-CONTAINING PROTEIN"/>
    <property type="match status" value="1"/>
</dbReference>
<sequence length="824" mass="90372">MWHEKQEGIILPGQTMHTPISQGAFMENKILTPHSGTSESSRKRKLIAVDKQHTISESVHEYGFPKEIEENSLELFLNQSQLSIKTVGIRNQSKKDQFDGQNTLPATRQNCNGYYRNGAEKISIASPSVLPQSDQASNCEGIEVASTVGPGSLLAPASVEQKYKNDMSLQNELQFSSGPSGVGLGDNYKKENGRAHGDSNSQIVKKEEGSEVENIKHALEETSPRNGSCSAAVNIRHDLTHGSLKSTDRRKLLVRKVAPTFAEKLWDGSLQLNSSVNVFAVAFFKSGERMPNIKWCQSVEVKGKVRLEAFEKYIQDLPRSRNRGLMVISLCWKEGSSKTGLAGMKKVAKGYKEGERVGFAQLSPGIDLYICPRSETIITILAKHGFFKGMAAVEDNQDSLIGCVVWRRNRATSNTDVKKLNKKSCSLTERPVNSPSDSSTQRSAENNLSHTQPAEESFPVASATDYATLESIGNNSIESKNVKHSNAQLEFRNPSTSSKPLPTPSVPSDSLSVSVGIKTSCSDCDSHQGSLGQSFKVEAPQMHNSGQEKPKPSLELQTPVLSLPSNVTKKVVSVPDDDDLPEFDFGTSSGISQTITSKPLDAYIREKKLSAEGFRNIDRSLPPTVSLIVNHRLLENSNIAQLPLGAVQKKTPLKNFCESNSISRFPIVEGKHTAQTIAVTTRGSTSAVPCAKNLFHDDDDMPEWCPPDVELHRQSVPKTNWPLTTSINFKVPNSMFESFHATPSPLLPSTSRVAIPPPFATQTLPSAYNCLNEVTMRPVQTRPAVGHMQRGPTSLMRFNSNSLLTPTLNTFDVKFPIHHAGWRG</sequence>
<dbReference type="RefSeq" id="XP_030954635.1">
    <property type="nucleotide sequence ID" value="XM_031098775.1"/>
</dbReference>
<evidence type="ECO:0000313" key="3">
    <source>
        <dbReference type="EnsemblPlants" id="QL02p089967:mrna"/>
    </source>
</evidence>
<dbReference type="GO" id="GO:0006351">
    <property type="term" value="P:DNA-templated transcription"/>
    <property type="evidence" value="ECO:0007669"/>
    <property type="project" value="TreeGrafter"/>
</dbReference>